<dbReference type="InterPro" id="IPR016187">
    <property type="entry name" value="CTDL_fold"/>
</dbReference>
<evidence type="ECO:0000259" key="7">
    <source>
        <dbReference type="PROSITE" id="PS50041"/>
    </source>
</evidence>
<evidence type="ECO:0000256" key="5">
    <source>
        <dbReference type="SAM" id="SignalP"/>
    </source>
</evidence>
<feature type="signal peptide" evidence="5">
    <location>
        <begin position="1"/>
        <end position="21"/>
    </location>
</feature>
<sequence>MFAALLTTLFLALTLKDVTSANLCPTGWTFANETSYCYLISDRYMTYPETASYCQSLGASQMFISVSKELTFLNYFTVGLFAQPWLAITRNVTSNKWYNSDGTTPFSTWWSTGEPGLNGDCATFKSVDPQGMKATPCYSIQPAMCKQMPALCPTTTSYGGLYTRSGTIKSPGYPDQYYNNLDCWYSITAPNNTYITLEFNPYLVEKTFDYCMIYDGANGTGTYLGKTDEYTNPRYEFESSSNHVSFKFHTDRTITSNGWLLTWNAKVYSAPVIQNGTSGNFTSPNYPNNYDPYTEQLYYINAPDGFHVNVTIDDFLTEAKYDVLEVYNTSSVIANNLVANLSGNSTAPWSWVSPSNVVTMRFKTDGSVQKRGFDVLCGSIIAGHGDKISKIDQKTGQIETIRSEKNVKLLTTLGSRWISIDLSNAISVFDADMKRSAIFEYKTVNFTSLLQAESYRNKVCVATDDETIRIINTINGDFISVSEPFGSEIRKVQQSSTTDVLAIGLSSGDIIFHRLNGHTEIGRVKMGAPVAAQEFK</sequence>
<evidence type="ECO:0000313" key="8">
    <source>
        <dbReference type="EMBL" id="EGT34048.1"/>
    </source>
</evidence>
<dbReference type="PROSITE" id="PS01180">
    <property type="entry name" value="CUB"/>
    <property type="match status" value="2"/>
</dbReference>
<dbReference type="PANTHER" id="PTHR24255:SF27">
    <property type="entry name" value="HAPTOGLOBIN-RELATED PROTEIN"/>
    <property type="match status" value="1"/>
</dbReference>
<keyword evidence="3" id="KW-1015">Disulfide bond</keyword>
<protein>
    <submittedName>
        <fullName evidence="8">Uncharacterized protein</fullName>
    </submittedName>
</protein>
<dbReference type="GO" id="GO:0031638">
    <property type="term" value="P:zymogen activation"/>
    <property type="evidence" value="ECO:0007669"/>
    <property type="project" value="TreeGrafter"/>
</dbReference>
<name>G0NM48_CAEBE</name>
<dbReference type="Gene3D" id="3.10.100.10">
    <property type="entry name" value="Mannose-Binding Protein A, subunit A"/>
    <property type="match status" value="1"/>
</dbReference>
<evidence type="ECO:0000313" key="9">
    <source>
        <dbReference type="Proteomes" id="UP000008068"/>
    </source>
</evidence>
<feature type="domain" description="CUB" evidence="6">
    <location>
        <begin position="269"/>
        <end position="380"/>
    </location>
</feature>
<dbReference type="PROSITE" id="PS50041">
    <property type="entry name" value="C_TYPE_LECTIN_2"/>
    <property type="match status" value="1"/>
</dbReference>
<dbReference type="GO" id="GO:0004252">
    <property type="term" value="F:serine-type endopeptidase activity"/>
    <property type="evidence" value="ECO:0007669"/>
    <property type="project" value="TreeGrafter"/>
</dbReference>
<dbReference type="OMA" id="IQPAMCK"/>
<evidence type="ECO:0000256" key="1">
    <source>
        <dbReference type="ARBA" id="ARBA00004613"/>
    </source>
</evidence>
<dbReference type="CDD" id="cd00037">
    <property type="entry name" value="CLECT"/>
    <property type="match status" value="1"/>
</dbReference>
<dbReference type="EMBL" id="GL379909">
    <property type="protein sequence ID" value="EGT34048.1"/>
    <property type="molecule type" value="Genomic_DNA"/>
</dbReference>
<reference evidence="9" key="1">
    <citation type="submission" date="2011-07" db="EMBL/GenBank/DDBJ databases">
        <authorList>
            <consortium name="Caenorhabditis brenneri Sequencing and Analysis Consortium"/>
            <person name="Wilson R.K."/>
        </authorList>
    </citation>
    <scope>NUCLEOTIDE SEQUENCE [LARGE SCALE GENOMIC DNA]</scope>
    <source>
        <strain evidence="9">PB2801</strain>
    </source>
</reference>
<feature type="domain" description="CUB" evidence="6">
    <location>
        <begin position="152"/>
        <end position="266"/>
    </location>
</feature>
<evidence type="ECO:0000256" key="4">
    <source>
        <dbReference type="PROSITE-ProRule" id="PRU00059"/>
    </source>
</evidence>
<dbReference type="Pfam" id="PF00059">
    <property type="entry name" value="Lectin_C"/>
    <property type="match status" value="1"/>
</dbReference>
<dbReference type="SMART" id="SM00042">
    <property type="entry name" value="CUB"/>
    <property type="match status" value="2"/>
</dbReference>
<dbReference type="InterPro" id="IPR000859">
    <property type="entry name" value="CUB_dom"/>
</dbReference>
<dbReference type="Gene3D" id="2.60.120.290">
    <property type="entry name" value="Spermadhesin, CUB domain"/>
    <property type="match status" value="2"/>
</dbReference>
<feature type="domain" description="C-type lectin" evidence="7">
    <location>
        <begin position="33"/>
        <end position="146"/>
    </location>
</feature>
<evidence type="ECO:0000259" key="6">
    <source>
        <dbReference type="PROSITE" id="PS01180"/>
    </source>
</evidence>
<keyword evidence="2" id="KW-0964">Secreted</keyword>
<dbReference type="GO" id="GO:0072562">
    <property type="term" value="C:blood microparticle"/>
    <property type="evidence" value="ECO:0007669"/>
    <property type="project" value="TreeGrafter"/>
</dbReference>
<evidence type="ECO:0000256" key="2">
    <source>
        <dbReference type="ARBA" id="ARBA00022525"/>
    </source>
</evidence>
<dbReference type="InterPro" id="IPR001304">
    <property type="entry name" value="C-type_lectin-like"/>
</dbReference>
<feature type="chain" id="PRO_5003405093" evidence="5">
    <location>
        <begin position="22"/>
        <end position="536"/>
    </location>
</feature>
<dbReference type="SUPFAM" id="SSF56436">
    <property type="entry name" value="C-type lectin-like"/>
    <property type="match status" value="1"/>
</dbReference>
<dbReference type="SUPFAM" id="SSF101898">
    <property type="entry name" value="NHL repeat"/>
    <property type="match status" value="1"/>
</dbReference>
<dbReference type="Pfam" id="PF00431">
    <property type="entry name" value="CUB"/>
    <property type="match status" value="2"/>
</dbReference>
<keyword evidence="5" id="KW-0732">Signal</keyword>
<accession>G0NM48</accession>
<dbReference type="InterPro" id="IPR016186">
    <property type="entry name" value="C-type_lectin-like/link_sf"/>
</dbReference>
<dbReference type="SMART" id="SM00034">
    <property type="entry name" value="CLECT"/>
    <property type="match status" value="1"/>
</dbReference>
<organism evidence="9">
    <name type="scientific">Caenorhabditis brenneri</name>
    <name type="common">Nematode worm</name>
    <dbReference type="NCBI Taxonomy" id="135651"/>
    <lineage>
        <taxon>Eukaryota</taxon>
        <taxon>Metazoa</taxon>
        <taxon>Ecdysozoa</taxon>
        <taxon>Nematoda</taxon>
        <taxon>Chromadorea</taxon>
        <taxon>Rhabditida</taxon>
        <taxon>Rhabditina</taxon>
        <taxon>Rhabditomorpha</taxon>
        <taxon>Rhabditoidea</taxon>
        <taxon>Rhabditidae</taxon>
        <taxon>Peloderinae</taxon>
        <taxon>Caenorhabditis</taxon>
    </lineage>
</organism>
<dbReference type="HOGENOM" id="CLU_038088_0_0_1"/>
<dbReference type="eggNOG" id="KOG4297">
    <property type="taxonomic scope" value="Eukaryota"/>
</dbReference>
<gene>
    <name evidence="8" type="ORF">CAEBREN_06705</name>
</gene>
<dbReference type="InterPro" id="IPR035914">
    <property type="entry name" value="Sperma_CUB_dom_sf"/>
</dbReference>
<dbReference type="CDD" id="cd00041">
    <property type="entry name" value="CUB"/>
    <property type="match status" value="2"/>
</dbReference>
<dbReference type="FunCoup" id="G0NM48">
    <property type="interactions" value="10"/>
</dbReference>
<dbReference type="OrthoDB" id="5808499at2759"/>
<proteinExistence type="predicted"/>
<comment type="caution">
    <text evidence="4">Lacks conserved residue(s) required for the propagation of feature annotation.</text>
</comment>
<comment type="subcellular location">
    <subcellularLocation>
        <location evidence="1">Secreted</location>
    </subcellularLocation>
</comment>
<dbReference type="PANTHER" id="PTHR24255">
    <property type="entry name" value="COMPLEMENT COMPONENT 1, S SUBCOMPONENT-RELATED"/>
    <property type="match status" value="1"/>
</dbReference>
<dbReference type="STRING" id="135651.G0NM48"/>
<dbReference type="SUPFAM" id="SSF49854">
    <property type="entry name" value="Spermadhesin, CUB domain"/>
    <property type="match status" value="2"/>
</dbReference>
<dbReference type="AlphaFoldDB" id="G0NM48"/>
<keyword evidence="9" id="KW-1185">Reference proteome</keyword>
<dbReference type="Proteomes" id="UP000008068">
    <property type="component" value="Unassembled WGS sequence"/>
</dbReference>
<evidence type="ECO:0000256" key="3">
    <source>
        <dbReference type="ARBA" id="ARBA00023157"/>
    </source>
</evidence>
<dbReference type="InParanoid" id="G0NM48"/>